<feature type="transmembrane region" description="Helical" evidence="2">
    <location>
        <begin position="78"/>
        <end position="102"/>
    </location>
</feature>
<feature type="transmembrane region" description="Helical" evidence="2">
    <location>
        <begin position="706"/>
        <end position="730"/>
    </location>
</feature>
<reference evidence="4 5" key="1">
    <citation type="journal article" date="2014" name="Genome Announc.">
        <title>Draft genome sequence of the pathogenic fungus Scedosporium apiospermum.</title>
        <authorList>
            <person name="Vandeputte P."/>
            <person name="Ghamrawi S."/>
            <person name="Rechenmann M."/>
            <person name="Iltis A."/>
            <person name="Giraud S."/>
            <person name="Fleury M."/>
            <person name="Thornton C."/>
            <person name="Delhaes L."/>
            <person name="Meyer W."/>
            <person name="Papon N."/>
            <person name="Bouchara J.P."/>
        </authorList>
    </citation>
    <scope>NUCLEOTIDE SEQUENCE [LARGE SCALE GENOMIC DNA]</scope>
    <source>
        <strain evidence="4 5">IHEM 14462</strain>
    </source>
</reference>
<dbReference type="PANTHER" id="PTHR37994">
    <property type="entry name" value="ARAE_2_N DOMAIN-CONTAINING PROTEIN-RELATED"/>
    <property type="match status" value="1"/>
</dbReference>
<evidence type="ECO:0000256" key="2">
    <source>
        <dbReference type="SAM" id="Phobius"/>
    </source>
</evidence>
<keyword evidence="2" id="KW-0472">Membrane</keyword>
<feature type="transmembrane region" description="Helical" evidence="2">
    <location>
        <begin position="770"/>
        <end position="795"/>
    </location>
</feature>
<feature type="compositionally biased region" description="Polar residues" evidence="1">
    <location>
        <begin position="1011"/>
        <end position="1026"/>
    </location>
</feature>
<feature type="region of interest" description="Disordered" evidence="1">
    <location>
        <begin position="1007"/>
        <end position="1026"/>
    </location>
</feature>
<dbReference type="OMA" id="VTWPAFV"/>
<dbReference type="PANTHER" id="PTHR37994:SF4">
    <property type="entry name" value="ER TRANSPORTER 6TM N-TERMINAL DOMAIN-CONTAINING PROTEIN-RELATED"/>
    <property type="match status" value="1"/>
</dbReference>
<feature type="transmembrane region" description="Helical" evidence="2">
    <location>
        <begin position="736"/>
        <end position="758"/>
    </location>
</feature>
<keyword evidence="2" id="KW-0812">Transmembrane</keyword>
<dbReference type="Pfam" id="PF10337">
    <property type="entry name" value="ArAE_2_N"/>
    <property type="match status" value="1"/>
</dbReference>
<dbReference type="KEGG" id="sapo:SAPIO_CDS7313"/>
<feature type="transmembrane region" description="Helical" evidence="2">
    <location>
        <begin position="163"/>
        <end position="183"/>
    </location>
</feature>
<dbReference type="GeneID" id="27726385"/>
<dbReference type="RefSeq" id="XP_016641025.1">
    <property type="nucleotide sequence ID" value="XM_016789198.1"/>
</dbReference>
<feature type="region of interest" description="Disordered" evidence="1">
    <location>
        <begin position="261"/>
        <end position="299"/>
    </location>
</feature>
<keyword evidence="5" id="KW-1185">Reference proteome</keyword>
<evidence type="ECO:0000259" key="3">
    <source>
        <dbReference type="Pfam" id="PF10337"/>
    </source>
</evidence>
<dbReference type="EMBL" id="JOWA01000110">
    <property type="protein sequence ID" value="KEZ41226.1"/>
    <property type="molecule type" value="Genomic_DNA"/>
</dbReference>
<feature type="region of interest" description="Disordered" evidence="1">
    <location>
        <begin position="639"/>
        <end position="677"/>
    </location>
</feature>
<evidence type="ECO:0000256" key="1">
    <source>
        <dbReference type="SAM" id="MobiDB-lite"/>
    </source>
</evidence>
<accession>A0A084G1L4</accession>
<feature type="transmembrane region" description="Helical" evidence="2">
    <location>
        <begin position="32"/>
        <end position="57"/>
    </location>
</feature>
<feature type="domain" description="Putative ER transporter 6TM N-terminal" evidence="3">
    <location>
        <begin position="16"/>
        <end position="98"/>
    </location>
</feature>
<dbReference type="Proteomes" id="UP000028545">
    <property type="component" value="Unassembled WGS sequence"/>
</dbReference>
<dbReference type="InterPro" id="IPR018823">
    <property type="entry name" value="ArAE_2_N"/>
</dbReference>
<feature type="compositionally biased region" description="Basic and acidic residues" evidence="1">
    <location>
        <begin position="268"/>
        <end position="283"/>
    </location>
</feature>
<feature type="transmembrane region" description="Helical" evidence="2">
    <location>
        <begin position="134"/>
        <end position="151"/>
    </location>
</feature>
<organism evidence="4 5">
    <name type="scientific">Pseudallescheria apiosperma</name>
    <name type="common">Scedosporium apiospermum</name>
    <dbReference type="NCBI Taxonomy" id="563466"/>
    <lineage>
        <taxon>Eukaryota</taxon>
        <taxon>Fungi</taxon>
        <taxon>Dikarya</taxon>
        <taxon>Ascomycota</taxon>
        <taxon>Pezizomycotina</taxon>
        <taxon>Sordariomycetes</taxon>
        <taxon>Hypocreomycetidae</taxon>
        <taxon>Microascales</taxon>
        <taxon>Microascaceae</taxon>
        <taxon>Scedosporium</taxon>
    </lineage>
</organism>
<keyword evidence="2" id="KW-1133">Transmembrane helix</keyword>
<evidence type="ECO:0000313" key="4">
    <source>
        <dbReference type="EMBL" id="KEZ41226.1"/>
    </source>
</evidence>
<protein>
    <recommendedName>
        <fullName evidence="3">Putative ER transporter 6TM N-terminal domain-containing protein</fullName>
    </recommendedName>
</protein>
<feature type="transmembrane region" description="Helical" evidence="2">
    <location>
        <begin position="108"/>
        <end position="127"/>
    </location>
</feature>
<feature type="compositionally biased region" description="Basic and acidic residues" evidence="1">
    <location>
        <begin position="639"/>
        <end position="648"/>
    </location>
</feature>
<feature type="transmembrane region" description="Helical" evidence="2">
    <location>
        <begin position="815"/>
        <end position="835"/>
    </location>
</feature>
<comment type="caution">
    <text evidence="4">The sequence shown here is derived from an EMBL/GenBank/DDBJ whole genome shotgun (WGS) entry which is preliminary data.</text>
</comment>
<dbReference type="OrthoDB" id="68611at2759"/>
<dbReference type="VEuPathDB" id="FungiDB:SAPIO_CDS7313"/>
<proteinExistence type="predicted"/>
<feature type="region of interest" description="Disordered" evidence="1">
    <location>
        <begin position="362"/>
        <end position="388"/>
    </location>
</feature>
<dbReference type="AlphaFoldDB" id="A0A084G1L4"/>
<name>A0A084G1L4_PSEDA</name>
<sequence>MTLSKTIKSWLEDLRDHFKANNRWRRLLKYNLAMTVAVIISILPSVIRAYGVDTFFIPLQVVFSHPAQRVGSMIETQILVLSGVVVGTAWGLLGLYLSGLVVDSNINAAFAIRAIFALCSAMTHGFLRSSTPKLFSFVWFLLMTSFIILAARPLHFTVSLLSLIMYPVLTGQAIVTFFGLVLYPDSSSSFLGEATIHALSETFDTLSKATSWFIASEAELEHVLTRPLTKLTTVDTSVTLATLERKQTTALSRMRSVLHNPLAHMRSRKPEEKKKKKKDKEPQEPQEDESPLLSLTNAKSDLRHSLNRCKDVQREVNFELSYSALPLDILRPITTEGMASLVQETIRIVGACENKLVMIEEEDEPSDNDNSSVVTEKSAPPTTRHSQEMVDAVPEATSSGIFFKRPPGPARTHSTPKEEFLEKLKLVKPTREIEACDADLLEAIVGRIRAPTKEFQVALKEAVSILITSLAYCYDVPELPSGAKTPRGVLLEEVDMFIDSFERAISTFDEDSMDEFKQFTGNKDDLEEEDILPQFETFLVSSFLLGLRQTAIHILQMLRYARHLVEARKRRNDKPRVYWPHFTDWAEWLSLGGEDDAMVLPKKARKRARSGAAENGNSEHPTYDADTISIRTDRSVKKWRTRDTEAGRSDAGTTTTRESKKPKKKSVRFEEKHRSKKPGKESWIMKIRGKAADAIEWVRTDDDLEYAIKLCVAVALVSWPGFLPSWHIWYTDLRGVWAPLQLILVFEVAIGTSLFVFFMRLLGVIVGCTLGYAAYAIGSGNHAVAVIILMLGIIPSTYMQVETNGVAVVNFYARLVSFLIGGVVAIFVEICLYPVRARDRLIESLSSALRELVYMQGAVSFGIDDPELKQHSTRVYSAFESSRNKTQAALAAAETFLPFCVSEPRLKGDFKALVPVYAEIIFVLHQILDRMDNVVSLRKNYGFSILEDFNPVIYTYRRNVAGGVTLSIFAVNEALTTRLPLPQYLPSNRTAQLRLIHRVREVVASRRQRHASATTESPHSDCESSVSSLDTTAQIAARHKILSWNAATSGHMEIIEYVEELVELAKLIVGVNAFRGGMLAQPDFGTYIRRGSTRFTELPGAPHHQGRRVSAEGGFSDGAGLRRAATYSGPVPRWVQRRKRALVARGKAAASKAKEAAEGEEVTATAAVGEHQVVVPGSLRRVGTRFRRDATVSRRMGTLAEKGKGVERS</sequence>
<dbReference type="HOGENOM" id="CLU_007711_0_0_1"/>
<evidence type="ECO:0000313" key="5">
    <source>
        <dbReference type="Proteomes" id="UP000028545"/>
    </source>
</evidence>
<gene>
    <name evidence="4" type="ORF">SAPIO_CDS7313</name>
</gene>